<dbReference type="InterPro" id="IPR029058">
    <property type="entry name" value="AB_hydrolase_fold"/>
</dbReference>
<dbReference type="SUPFAM" id="SSF53474">
    <property type="entry name" value="alpha/beta-Hydrolases"/>
    <property type="match status" value="1"/>
</dbReference>
<feature type="domain" description="AB hydrolase-1" evidence="1">
    <location>
        <begin position="45"/>
        <end position="296"/>
    </location>
</feature>
<sequence length="314" mass="32577">MKPSRSALRLRTDAAALGLRRVAVTSTAGTVVARVGRERGGPATVLLHGAAGTWTTWTPLVTASDLAGEPLADVVAIDLPGWGESGALDRVQSVAQLSDAVAEAVRALGYDAWRLVGHSLGGFVALDIAARHPDETLGVTAVSASGAGVLDAIRRPLRGGLATPGFAGMLLVMRMLSALGRAGTGFVRLLGRVGALRVLTAPLFAGRPHPSVVAAFGDEVRLAAFARAARLAAEYNERIWSAITCPVRAVRGRRDVFAGRRDTAAFRAAIADFREIRLADAGHFAQVERPDAVLAAMLAARAAAPVAPAPAVLR</sequence>
<dbReference type="PANTHER" id="PTHR43798">
    <property type="entry name" value="MONOACYLGLYCEROL LIPASE"/>
    <property type="match status" value="1"/>
</dbReference>
<dbReference type="Pfam" id="PF12697">
    <property type="entry name" value="Abhydrolase_6"/>
    <property type="match status" value="1"/>
</dbReference>
<dbReference type="InterPro" id="IPR000073">
    <property type="entry name" value="AB_hydrolase_1"/>
</dbReference>
<proteinExistence type="predicted"/>
<keyword evidence="2" id="KW-0378">Hydrolase</keyword>
<dbReference type="PRINTS" id="PR00111">
    <property type="entry name" value="ABHYDROLASE"/>
</dbReference>
<gene>
    <name evidence="2" type="ORF">Microterr_04670</name>
</gene>
<dbReference type="PRINTS" id="PR00412">
    <property type="entry name" value="EPOXHYDRLASE"/>
</dbReference>
<evidence type="ECO:0000313" key="2">
    <source>
        <dbReference type="EMBL" id="BDV29807.1"/>
    </source>
</evidence>
<dbReference type="InterPro" id="IPR000639">
    <property type="entry name" value="Epox_hydrolase-like"/>
</dbReference>
<dbReference type="Gene3D" id="3.40.50.1820">
    <property type="entry name" value="alpha/beta hydrolase"/>
    <property type="match status" value="1"/>
</dbReference>
<dbReference type="PANTHER" id="PTHR43798:SF33">
    <property type="entry name" value="HYDROLASE, PUTATIVE (AFU_ORTHOLOGUE AFUA_2G14860)-RELATED"/>
    <property type="match status" value="1"/>
</dbReference>
<organism evidence="2 3">
    <name type="scientific">Microbacterium terricola</name>
    <dbReference type="NCBI Taxonomy" id="344163"/>
    <lineage>
        <taxon>Bacteria</taxon>
        <taxon>Bacillati</taxon>
        <taxon>Actinomycetota</taxon>
        <taxon>Actinomycetes</taxon>
        <taxon>Micrococcales</taxon>
        <taxon>Microbacteriaceae</taxon>
        <taxon>Microbacterium</taxon>
    </lineage>
</organism>
<dbReference type="EMBL" id="AP027141">
    <property type="protein sequence ID" value="BDV29807.1"/>
    <property type="molecule type" value="Genomic_DNA"/>
</dbReference>
<accession>A0ABM8DW48</accession>
<name>A0ABM8DW48_9MICO</name>
<evidence type="ECO:0000313" key="3">
    <source>
        <dbReference type="Proteomes" id="UP001317779"/>
    </source>
</evidence>
<dbReference type="RefSeq" id="WP_263796351.1">
    <property type="nucleotide sequence ID" value="NZ_AP027141.1"/>
</dbReference>
<evidence type="ECO:0000259" key="1">
    <source>
        <dbReference type="Pfam" id="PF12697"/>
    </source>
</evidence>
<reference evidence="2 3" key="1">
    <citation type="submission" date="2022-12" db="EMBL/GenBank/DDBJ databases">
        <title>Microbacterium terricola strain KV-448 chromosome, complete genome.</title>
        <authorList>
            <person name="Oshima T."/>
            <person name="Moriya T."/>
            <person name="Bessho Y."/>
        </authorList>
    </citation>
    <scope>NUCLEOTIDE SEQUENCE [LARGE SCALE GENOMIC DNA]</scope>
    <source>
        <strain evidence="2 3">KV-448</strain>
    </source>
</reference>
<protein>
    <submittedName>
        <fullName evidence="2">Alpha/beta hydrolase</fullName>
    </submittedName>
</protein>
<dbReference type="GO" id="GO:0016787">
    <property type="term" value="F:hydrolase activity"/>
    <property type="evidence" value="ECO:0007669"/>
    <property type="project" value="UniProtKB-KW"/>
</dbReference>
<dbReference type="InterPro" id="IPR050266">
    <property type="entry name" value="AB_hydrolase_sf"/>
</dbReference>
<dbReference type="Proteomes" id="UP001317779">
    <property type="component" value="Chromosome"/>
</dbReference>
<keyword evidence="3" id="KW-1185">Reference proteome</keyword>